<accession>A0A3D8QNJ2</accession>
<comment type="caution">
    <text evidence="2">The sequence shown here is derived from an EMBL/GenBank/DDBJ whole genome shotgun (WGS) entry which is preliminary data.</text>
</comment>
<dbReference type="OrthoDB" id="2013972at2759"/>
<dbReference type="AlphaFoldDB" id="A0A3D8QNJ2"/>
<name>A0A3D8QNJ2_9HELO</name>
<dbReference type="InterPro" id="IPR029063">
    <property type="entry name" value="SAM-dependent_MTases_sf"/>
</dbReference>
<organism evidence="2 3">
    <name type="scientific">Coleophoma cylindrospora</name>
    <dbReference type="NCBI Taxonomy" id="1849047"/>
    <lineage>
        <taxon>Eukaryota</taxon>
        <taxon>Fungi</taxon>
        <taxon>Dikarya</taxon>
        <taxon>Ascomycota</taxon>
        <taxon>Pezizomycotina</taxon>
        <taxon>Leotiomycetes</taxon>
        <taxon>Helotiales</taxon>
        <taxon>Dermateaceae</taxon>
        <taxon>Coleophoma</taxon>
    </lineage>
</organism>
<dbReference type="GO" id="GO:0032259">
    <property type="term" value="P:methylation"/>
    <property type="evidence" value="ECO:0007669"/>
    <property type="project" value="UniProtKB-KW"/>
</dbReference>
<evidence type="ECO:0000256" key="1">
    <source>
        <dbReference type="SAM" id="MobiDB-lite"/>
    </source>
</evidence>
<evidence type="ECO:0000313" key="2">
    <source>
        <dbReference type="EMBL" id="RDW63291.1"/>
    </source>
</evidence>
<dbReference type="Proteomes" id="UP000256645">
    <property type="component" value="Unassembled WGS sequence"/>
</dbReference>
<dbReference type="SUPFAM" id="SSF53335">
    <property type="entry name" value="S-adenosyl-L-methionine-dependent methyltransferases"/>
    <property type="match status" value="1"/>
</dbReference>
<protein>
    <submittedName>
        <fullName evidence="2">Methyltransferase-containing protein</fullName>
    </submittedName>
</protein>
<dbReference type="CDD" id="cd02440">
    <property type="entry name" value="AdoMet_MTases"/>
    <property type="match status" value="1"/>
</dbReference>
<proteinExistence type="predicted"/>
<dbReference type="PANTHER" id="PTHR43591">
    <property type="entry name" value="METHYLTRANSFERASE"/>
    <property type="match status" value="1"/>
</dbReference>
<gene>
    <name evidence="2" type="ORF">BP6252_10836</name>
</gene>
<dbReference type="PANTHER" id="PTHR43591:SF31">
    <property type="entry name" value="LAEA-LIKE, PUTATIVE (AFU_ORTHOLOGUE AFUA_8G01930)-RELATED"/>
    <property type="match status" value="1"/>
</dbReference>
<reference evidence="2 3" key="1">
    <citation type="journal article" date="2018" name="IMA Fungus">
        <title>IMA Genome-F 9: Draft genome sequence of Annulohypoxylon stygium, Aspergillus mulundensis, Berkeleyomyces basicola (syn. Thielaviopsis basicola), Ceratocystis smalleyi, two Cercospora beticola strains, Coleophoma cylindrospora, Fusarium fracticaudum, Phialophora cf. hyalina, and Morchella septimelata.</title>
        <authorList>
            <person name="Wingfield B.D."/>
            <person name="Bills G.F."/>
            <person name="Dong Y."/>
            <person name="Huang W."/>
            <person name="Nel W.J."/>
            <person name="Swalarsk-Parry B.S."/>
            <person name="Vaghefi N."/>
            <person name="Wilken P.M."/>
            <person name="An Z."/>
            <person name="de Beer Z.W."/>
            <person name="De Vos L."/>
            <person name="Chen L."/>
            <person name="Duong T.A."/>
            <person name="Gao Y."/>
            <person name="Hammerbacher A."/>
            <person name="Kikkert J.R."/>
            <person name="Li Y."/>
            <person name="Li H."/>
            <person name="Li K."/>
            <person name="Li Q."/>
            <person name="Liu X."/>
            <person name="Ma X."/>
            <person name="Naidoo K."/>
            <person name="Pethybridge S.J."/>
            <person name="Sun J."/>
            <person name="Steenkamp E.T."/>
            <person name="van der Nest M.A."/>
            <person name="van Wyk S."/>
            <person name="Wingfield M.J."/>
            <person name="Xiong C."/>
            <person name="Yue Q."/>
            <person name="Zhang X."/>
        </authorList>
    </citation>
    <scope>NUCLEOTIDE SEQUENCE [LARGE SCALE GENOMIC DNA]</scope>
    <source>
        <strain evidence="2 3">BP6252</strain>
    </source>
</reference>
<sequence>MTSLSSPPESAVADAAGVPAEPTSGADIEQHGAVIEADDQESLINSRDSAISSIIGDSTASINSSILKHRMENGRRYHGYKDGKYIFPNDEDENDRLDLQHHMCILSFGLGLCPKATKDSKARRVLDVGTGTGIWAIDYADEHPEAEVLGIDLSPIQPSFVPPNLQFEIDDLEEPWTFTRKFDYIHSRMMTASVSNFQQYFEQAFNHLEPGGWFELQDVAFPIMCDDGTLKVDHALQQWSDNMMAAGEIFGRELDIAPRYKTIMENIGFVNVQAILYKWPQNQWPKDRKHKELGVWMMENTVYGVEGLCLALFTRALGWSKEKVEVFLVDVRKNMKDTSIHAYWPIWVVYGQKPESTNTGT</sequence>
<keyword evidence="2" id="KW-0489">Methyltransferase</keyword>
<keyword evidence="2" id="KW-0808">Transferase</keyword>
<keyword evidence="3" id="KW-1185">Reference proteome</keyword>
<feature type="region of interest" description="Disordered" evidence="1">
    <location>
        <begin position="1"/>
        <end position="28"/>
    </location>
</feature>
<evidence type="ECO:0000313" key="3">
    <source>
        <dbReference type="Proteomes" id="UP000256645"/>
    </source>
</evidence>
<dbReference type="GO" id="GO:0008168">
    <property type="term" value="F:methyltransferase activity"/>
    <property type="evidence" value="ECO:0007669"/>
    <property type="project" value="UniProtKB-KW"/>
</dbReference>
<dbReference type="EMBL" id="PDLM01000013">
    <property type="protein sequence ID" value="RDW63291.1"/>
    <property type="molecule type" value="Genomic_DNA"/>
</dbReference>
<dbReference type="Gene3D" id="3.40.50.150">
    <property type="entry name" value="Vaccinia Virus protein VP39"/>
    <property type="match status" value="1"/>
</dbReference>
<dbReference type="STRING" id="1849047.A0A3D8QNJ2"/>
<dbReference type="Pfam" id="PF13489">
    <property type="entry name" value="Methyltransf_23"/>
    <property type="match status" value="1"/>
</dbReference>